<evidence type="ECO:0000313" key="1">
    <source>
        <dbReference type="EMBL" id="QCI85984.1"/>
    </source>
</evidence>
<dbReference type="InterPro" id="IPR009825">
    <property type="entry name" value="ECF_substrate-spec-like"/>
</dbReference>
<gene>
    <name evidence="1" type="ORF">FA707_02965</name>
</gene>
<dbReference type="RefSeq" id="WP_136952822.1">
    <property type="nucleotide sequence ID" value="NZ_CP039712.1"/>
</dbReference>
<dbReference type="EMBL" id="CP039712">
    <property type="protein sequence ID" value="QCI85984.1"/>
    <property type="molecule type" value="Genomic_DNA"/>
</dbReference>
<dbReference type="AlphaFoldDB" id="A0A4D7CSR5"/>
<dbReference type="OrthoDB" id="2988652at2"/>
<organism evidence="1 2">
    <name type="scientific">Vagococcus zengguangii</name>
    <dbReference type="NCBI Taxonomy" id="2571750"/>
    <lineage>
        <taxon>Bacteria</taxon>
        <taxon>Bacillati</taxon>
        <taxon>Bacillota</taxon>
        <taxon>Bacilli</taxon>
        <taxon>Lactobacillales</taxon>
        <taxon>Enterococcaceae</taxon>
        <taxon>Vagococcus</taxon>
    </lineage>
</organism>
<dbReference type="Gene3D" id="1.10.1760.20">
    <property type="match status" value="1"/>
</dbReference>
<reference evidence="1 2" key="1">
    <citation type="submission" date="2019-04" db="EMBL/GenBank/DDBJ databases">
        <title>Vagococcus sp. nov., isolated from faeces of yaks (Bos grunniens).</title>
        <authorList>
            <person name="Ge Y."/>
        </authorList>
    </citation>
    <scope>NUCLEOTIDE SEQUENCE [LARGE SCALE GENOMIC DNA]</scope>
    <source>
        <strain evidence="1 2">MN-17</strain>
    </source>
</reference>
<sequence length="180" mass="19520">MTVKQSNRWSLRLIILVGVFASLVTIATSIRIPLPALVGSPFVHFGSSVFLLATLLLGFVPGALVGSLGFAIFDILNGYATEAPYFVLESFIVAGLAMAVFTLFKPNKYNYIMAIITGALAKIIMTFFKNLVMSLWLGTTLDVAVASSFGTLYITGINAIISVIFVSIMYPILKNIIKKR</sequence>
<accession>A0A4D7CSR5</accession>
<dbReference type="Pfam" id="PF07155">
    <property type="entry name" value="ECF-ribofla_trS"/>
    <property type="match status" value="1"/>
</dbReference>
<dbReference type="Proteomes" id="UP000298615">
    <property type="component" value="Chromosome"/>
</dbReference>
<name>A0A4D7CSR5_9ENTE</name>
<dbReference type="GO" id="GO:0016020">
    <property type="term" value="C:membrane"/>
    <property type="evidence" value="ECO:0007669"/>
    <property type="project" value="InterPro"/>
</dbReference>
<protein>
    <submittedName>
        <fullName evidence="1">Uncharacterized protein</fullName>
    </submittedName>
</protein>
<keyword evidence="2" id="KW-1185">Reference proteome</keyword>
<proteinExistence type="predicted"/>
<evidence type="ECO:0000313" key="2">
    <source>
        <dbReference type="Proteomes" id="UP000298615"/>
    </source>
</evidence>
<dbReference type="KEGG" id="vao:FA707_02965"/>